<evidence type="ECO:0000256" key="8">
    <source>
        <dbReference type="ARBA" id="ARBA00022614"/>
    </source>
</evidence>
<feature type="domain" description="Protein kinase" evidence="25">
    <location>
        <begin position="1414"/>
        <end position="1707"/>
    </location>
</feature>
<dbReference type="SMART" id="SM00369">
    <property type="entry name" value="LRR_TYP"/>
    <property type="match status" value="6"/>
</dbReference>
<keyword evidence="10 24" id="KW-0812">Transmembrane</keyword>
<evidence type="ECO:0000256" key="6">
    <source>
        <dbReference type="ARBA" id="ARBA00022527"/>
    </source>
</evidence>
<dbReference type="InterPro" id="IPR013210">
    <property type="entry name" value="LRR_N_plant-typ"/>
</dbReference>
<dbReference type="InterPro" id="IPR017441">
    <property type="entry name" value="Protein_kinase_ATP_BS"/>
</dbReference>
<dbReference type="PROSITE" id="PS00107">
    <property type="entry name" value="PROTEIN_KINASE_ATP"/>
    <property type="match status" value="2"/>
</dbReference>
<evidence type="ECO:0000256" key="16">
    <source>
        <dbReference type="ARBA" id="ARBA00022989"/>
    </source>
</evidence>
<keyword evidence="12" id="KW-0677">Repeat</keyword>
<dbReference type="GO" id="GO:0009791">
    <property type="term" value="P:post-embryonic development"/>
    <property type="evidence" value="ECO:0007669"/>
    <property type="project" value="UniProtKB-ARBA"/>
</dbReference>
<dbReference type="GO" id="GO:0048608">
    <property type="term" value="P:reproductive structure development"/>
    <property type="evidence" value="ECO:0007669"/>
    <property type="project" value="UniProtKB-ARBA"/>
</dbReference>
<dbReference type="SMART" id="SM00220">
    <property type="entry name" value="S_TKc"/>
    <property type="match status" value="2"/>
</dbReference>
<organism evidence="26 27">
    <name type="scientific">Cannabis sativa</name>
    <name type="common">Hemp</name>
    <name type="synonym">Marijuana</name>
    <dbReference type="NCBI Taxonomy" id="3483"/>
    <lineage>
        <taxon>Eukaryota</taxon>
        <taxon>Viridiplantae</taxon>
        <taxon>Streptophyta</taxon>
        <taxon>Embryophyta</taxon>
        <taxon>Tracheophyta</taxon>
        <taxon>Spermatophyta</taxon>
        <taxon>Magnoliopsida</taxon>
        <taxon>eudicotyledons</taxon>
        <taxon>Gunneridae</taxon>
        <taxon>Pentapetalae</taxon>
        <taxon>rosids</taxon>
        <taxon>fabids</taxon>
        <taxon>Rosales</taxon>
        <taxon>Cannabaceae</taxon>
        <taxon>Cannabis</taxon>
    </lineage>
</organism>
<dbReference type="GO" id="GO:0042803">
    <property type="term" value="F:protein homodimerization activity"/>
    <property type="evidence" value="ECO:0007669"/>
    <property type="project" value="UniProtKB-ARBA"/>
</dbReference>
<keyword evidence="15 22" id="KW-0067">ATP-binding</keyword>
<dbReference type="SUPFAM" id="SSF56112">
    <property type="entry name" value="Protein kinase-like (PK-like)"/>
    <property type="match status" value="2"/>
</dbReference>
<dbReference type="FunFam" id="3.80.10.10:FF:000234">
    <property type="entry name" value="Probable inactive receptor kinase RLK902"/>
    <property type="match status" value="1"/>
</dbReference>
<dbReference type="Gene3D" id="3.30.200.20">
    <property type="entry name" value="Phosphorylase Kinase, domain 1"/>
    <property type="match status" value="2"/>
</dbReference>
<keyword evidence="6" id="KW-0723">Serine/threonine-protein kinase</keyword>
<dbReference type="PROSITE" id="PS00108">
    <property type="entry name" value="PROTEIN_KINASE_ST"/>
    <property type="match status" value="2"/>
</dbReference>
<protein>
    <recommendedName>
        <fullName evidence="3">non-specific serine/threonine protein kinase</fullName>
        <ecNumber evidence="3">2.7.11.1</ecNumber>
    </recommendedName>
</protein>
<reference evidence="26" key="2">
    <citation type="submission" date="2021-03" db="UniProtKB">
        <authorList>
            <consortium name="EnsemblPlants"/>
        </authorList>
    </citation>
    <scope>IDENTIFICATION</scope>
</reference>
<evidence type="ECO:0000256" key="9">
    <source>
        <dbReference type="ARBA" id="ARBA00022679"/>
    </source>
</evidence>
<dbReference type="PANTHER" id="PTHR48053:SF159">
    <property type="entry name" value="PROTEIN KINASE DOMAIN-CONTAINING PROTEIN"/>
    <property type="match status" value="1"/>
</dbReference>
<evidence type="ECO:0000256" key="22">
    <source>
        <dbReference type="PROSITE-ProRule" id="PRU10141"/>
    </source>
</evidence>
<dbReference type="EMBL" id="UZAU01000083">
    <property type="status" value="NOT_ANNOTATED_CDS"/>
    <property type="molecule type" value="Genomic_DNA"/>
</dbReference>
<evidence type="ECO:0000256" key="15">
    <source>
        <dbReference type="ARBA" id="ARBA00022840"/>
    </source>
</evidence>
<proteinExistence type="inferred from homology"/>
<feature type="domain" description="Protein kinase" evidence="25">
    <location>
        <begin position="678"/>
        <end position="959"/>
    </location>
</feature>
<keyword evidence="4" id="KW-0217">Developmental protein</keyword>
<dbReference type="Pfam" id="PF07714">
    <property type="entry name" value="PK_Tyr_Ser-Thr"/>
    <property type="match status" value="1"/>
</dbReference>
<comment type="similarity">
    <text evidence="2">Belongs to the protein kinase superfamily. Ser/Thr protein kinase family.</text>
</comment>
<reference evidence="26" key="1">
    <citation type="submission" date="2018-11" db="EMBL/GenBank/DDBJ databases">
        <authorList>
            <person name="Grassa J C."/>
        </authorList>
    </citation>
    <scope>NUCLEOTIDE SEQUENCE [LARGE SCALE GENOMIC DNA]</scope>
</reference>
<dbReference type="InterPro" id="IPR011009">
    <property type="entry name" value="Kinase-like_dom_sf"/>
</dbReference>
<dbReference type="Gene3D" id="3.80.10.10">
    <property type="entry name" value="Ribonuclease Inhibitor"/>
    <property type="match status" value="5"/>
</dbReference>
<feature type="compositionally biased region" description="Pro residues" evidence="23">
    <location>
        <begin position="1280"/>
        <end position="1298"/>
    </location>
</feature>
<dbReference type="GO" id="GO:0051707">
    <property type="term" value="P:response to other organism"/>
    <property type="evidence" value="ECO:0007669"/>
    <property type="project" value="UniProtKB-ARBA"/>
</dbReference>
<dbReference type="FunFam" id="1.10.510.10:FF:000358">
    <property type="entry name" value="Putative leucine-rich repeat receptor-like serine/threonine-protein kinase"/>
    <property type="match status" value="1"/>
</dbReference>
<evidence type="ECO:0000256" key="13">
    <source>
        <dbReference type="ARBA" id="ARBA00022741"/>
    </source>
</evidence>
<name>A0A803NNG3_CANSA</name>
<dbReference type="InterPro" id="IPR003591">
    <property type="entry name" value="Leu-rich_rpt_typical-subtyp"/>
</dbReference>
<comment type="subcellular location">
    <subcellularLocation>
        <location evidence="1">Cell membrane</location>
        <topology evidence="1">Single-pass type I membrane protein</topology>
    </subcellularLocation>
</comment>
<evidence type="ECO:0000256" key="2">
    <source>
        <dbReference type="ARBA" id="ARBA00008684"/>
    </source>
</evidence>
<dbReference type="InterPro" id="IPR055414">
    <property type="entry name" value="LRR_R13L4/SHOC2-like"/>
</dbReference>
<dbReference type="InterPro" id="IPR001611">
    <property type="entry name" value="Leu-rich_rpt"/>
</dbReference>
<evidence type="ECO:0000313" key="26">
    <source>
        <dbReference type="EnsemblPlants" id="cds.evm.model.01.3035"/>
    </source>
</evidence>
<dbReference type="Gene3D" id="1.10.510.10">
    <property type="entry name" value="Transferase(Phosphotransferase) domain 1"/>
    <property type="match status" value="2"/>
</dbReference>
<dbReference type="Gene3D" id="2.130.10.30">
    <property type="entry name" value="Regulator of chromosome condensation 1/beta-lactamase-inhibitor protein II"/>
    <property type="match status" value="1"/>
</dbReference>
<evidence type="ECO:0000256" key="1">
    <source>
        <dbReference type="ARBA" id="ARBA00004251"/>
    </source>
</evidence>
<dbReference type="GO" id="GO:0006952">
    <property type="term" value="P:defense response"/>
    <property type="evidence" value="ECO:0007669"/>
    <property type="project" value="UniProtKB-ARBA"/>
</dbReference>
<evidence type="ECO:0000256" key="24">
    <source>
        <dbReference type="SAM" id="Phobius"/>
    </source>
</evidence>
<evidence type="ECO:0000256" key="10">
    <source>
        <dbReference type="ARBA" id="ARBA00022692"/>
    </source>
</evidence>
<dbReference type="SUPFAM" id="SSF52047">
    <property type="entry name" value="RNI-like"/>
    <property type="match status" value="1"/>
</dbReference>
<dbReference type="SUPFAM" id="SSF52058">
    <property type="entry name" value="L domain-like"/>
    <property type="match status" value="1"/>
</dbReference>
<evidence type="ECO:0000256" key="20">
    <source>
        <dbReference type="ARBA" id="ARBA00047899"/>
    </source>
</evidence>
<dbReference type="PROSITE" id="PS50011">
    <property type="entry name" value="PROTEIN_KINASE_DOM"/>
    <property type="match status" value="2"/>
</dbReference>
<dbReference type="InterPro" id="IPR000719">
    <property type="entry name" value="Prot_kinase_dom"/>
</dbReference>
<dbReference type="EnsemblPlants" id="evm.model.01.3035">
    <property type="protein sequence ID" value="cds.evm.model.01.3035"/>
    <property type="gene ID" value="evm.TU.01.3035"/>
</dbReference>
<feature type="region of interest" description="Disordered" evidence="23">
    <location>
        <begin position="1353"/>
        <end position="1380"/>
    </location>
</feature>
<comment type="catalytic activity">
    <reaction evidence="21">
        <text>L-seryl-[protein] + ATP = O-phospho-L-seryl-[protein] + ADP + H(+)</text>
        <dbReference type="Rhea" id="RHEA:17989"/>
        <dbReference type="Rhea" id="RHEA-COMP:9863"/>
        <dbReference type="Rhea" id="RHEA-COMP:11604"/>
        <dbReference type="ChEBI" id="CHEBI:15378"/>
        <dbReference type="ChEBI" id="CHEBI:29999"/>
        <dbReference type="ChEBI" id="CHEBI:30616"/>
        <dbReference type="ChEBI" id="CHEBI:83421"/>
        <dbReference type="ChEBI" id="CHEBI:456216"/>
        <dbReference type="EC" id="2.7.11.1"/>
    </reaction>
</comment>
<evidence type="ECO:0000256" key="5">
    <source>
        <dbReference type="ARBA" id="ARBA00022475"/>
    </source>
</evidence>
<keyword evidence="18" id="KW-0675">Receptor</keyword>
<dbReference type="PANTHER" id="PTHR48053">
    <property type="entry name" value="LEUCINE RICH REPEAT FAMILY PROTEIN, EXPRESSED"/>
    <property type="match status" value="1"/>
</dbReference>
<evidence type="ECO:0000256" key="18">
    <source>
        <dbReference type="ARBA" id="ARBA00023170"/>
    </source>
</evidence>
<dbReference type="FunFam" id="3.30.200.20:FF:000511">
    <property type="entry name" value="Leucine-rich receptor-like protein kinase family protein"/>
    <property type="match status" value="1"/>
</dbReference>
<feature type="compositionally biased region" description="Polar residues" evidence="23">
    <location>
        <begin position="1357"/>
        <end position="1367"/>
    </location>
</feature>
<comment type="catalytic activity">
    <reaction evidence="20">
        <text>L-threonyl-[protein] + ATP = O-phospho-L-threonyl-[protein] + ADP + H(+)</text>
        <dbReference type="Rhea" id="RHEA:46608"/>
        <dbReference type="Rhea" id="RHEA-COMP:11060"/>
        <dbReference type="Rhea" id="RHEA-COMP:11605"/>
        <dbReference type="ChEBI" id="CHEBI:15378"/>
        <dbReference type="ChEBI" id="CHEBI:30013"/>
        <dbReference type="ChEBI" id="CHEBI:30616"/>
        <dbReference type="ChEBI" id="CHEBI:61977"/>
        <dbReference type="ChEBI" id="CHEBI:456216"/>
        <dbReference type="EC" id="2.7.11.1"/>
    </reaction>
</comment>
<keyword evidence="19" id="KW-0325">Glycoprotein</keyword>
<dbReference type="PROSITE" id="PS51450">
    <property type="entry name" value="LRR"/>
    <property type="match status" value="1"/>
</dbReference>
<dbReference type="Proteomes" id="UP000596661">
    <property type="component" value="Chromosome 1"/>
</dbReference>
<evidence type="ECO:0000256" key="23">
    <source>
        <dbReference type="SAM" id="MobiDB-lite"/>
    </source>
</evidence>
<evidence type="ECO:0000256" key="7">
    <source>
        <dbReference type="ARBA" id="ARBA00022553"/>
    </source>
</evidence>
<evidence type="ECO:0000256" key="3">
    <source>
        <dbReference type="ARBA" id="ARBA00012513"/>
    </source>
</evidence>
<dbReference type="Pfam" id="PF08263">
    <property type="entry name" value="LRRNT_2"/>
    <property type="match status" value="1"/>
</dbReference>
<dbReference type="SUPFAM" id="SSF50985">
    <property type="entry name" value="RCC1/BLIP-II"/>
    <property type="match status" value="1"/>
</dbReference>
<evidence type="ECO:0000256" key="19">
    <source>
        <dbReference type="ARBA" id="ARBA00023180"/>
    </source>
</evidence>
<dbReference type="GO" id="GO:0005524">
    <property type="term" value="F:ATP binding"/>
    <property type="evidence" value="ECO:0007669"/>
    <property type="project" value="UniProtKB-UniRule"/>
</dbReference>
<feature type="region of interest" description="Disordered" evidence="23">
    <location>
        <begin position="1280"/>
        <end position="1303"/>
    </location>
</feature>
<sequence>MAVLPIMSFNFILLLLSTLLFFPPFYLSLTVETQALLQFKNQLKDPLNHLDSWKDYENPCRFVGVTCDPVSRKVAEISLDNKSLYGEISPSISLLKSLTKLHLPCNHISGKLPTQLTNCSNLRVLNLTANFIAGKIPDLSRLQKLEILDLSKNYFSGSFPAWVGNLTSLVSLGLGENVYDEGEIPESIGNLKKLKWLYLAYCRLKGEIPEILYELGKLQTLDLSRNQISGRLSRSISKLENLNKIELFANHLSGEIPPELAKLTLLHEFDISANYFHGTLPQEIGNLKNLGVFQVYQNNFSGEFPAGFGDMPQLFALSIYENQFSGDFPANLGRFSALESIDISENQFSGAFPRFLCEKRKLRFLLAVENNFSGDFPDSYGNCKTLERLRINNNRLSGKILDEIWELPFAKMIDFSDNDFSGGISPRIGFSTNLNQLLLGNNSFSGNLPSELGKLTILSKLYLSNNNFSGQIPSEIGGLKQLSSLHLQENSLTGPIPPQLSYCSRIVDLNLATNALTGNLPVELSQMSSLNSLNLSGNKLTGMIPQDIGKVKFSSLDLSENQFFGPVPSDLLTMGDNAFQGNKGLCIDQNLRANSDMIICGRNRSQRSLLQSKLVLFCVIASVLVAILAGLLLVSYKNFMHGDADIDSNIEDGKETESKWKLASFNQLELEAEEICDLEEHNLIGSGSTGKVYRLDLRKNGGTVAVKQLWKGDALKVLAAEMEILGKIRHINILKLYACLVKGGSSFLVFEYMAKGNLLQALHREIKCGQPELDWYQRYKISLGAARGIAYLHHDCSPPIIHRDIKSTNILLNDNYEPKVADFGVAKIAAQKGSDFSSFAGTHGYIAPELAYTLKVTEKCDVYSFGVVLLELVTGRRPIEEEYGEGKDIVYWVSTHLNNREDVIKILDKKVAFEVLVQDDMIKVLKVAMACTKKLPSLRPTMREVVKMLVDAESCTPKLLPHQNSETNYGNTDMTLTVQSNNSRSFSKSFNCTNFGTGIRLPSSNPDFSETVSGNGFVCGLTKLPQQSALLCWRFSTVTGASDFQYKRIYLGPYLSELDAGDSHICGIVNGTNRLECWQWHGFNSSSGSQQNFSKISVGQNFLCGILGDTQNVSCLGSNNGVVGSVPGGRYTEIAAGFSHACAIATNGSLECWGDSQGRENQPQEKFQSLALGENRSCGLRPNGTVICWGQNNFALPESLRQSEFIAIEAKRRVFCGVLNTNFSLHCWGNRDFESKTVVFDKVLPGPCRSKCLGSVLPGSGLFCPQGLSVCRAEIPNSLPSPSPETPVPPPPPPPPPSPRRKSGWSKQMVAFLVVGCVGTTALVLVCCFFIWLRFSKVSGSRVHDSGRLDDAVEAGSSRNNQSGPRSTNDHHHRQSHSGPVLEKRLSHLISLGNNGNHLEEFSLGVLLEVTDNFSEERKIGSGSYGSVYYGKLDDGREVAIKRAEASTSSSFVGATATKRQEDRDNAFVRELEFLSRLNHKNLVRLIGFYEDNKERVLVYEYMTNGSLHDHLHKPHESSPSPLISWSERIRVALDAARGIQYLHDYAVPSIIHRDIKSSNILLDATWTAKVSDFGLSLLGPEDDVSHLSLRAAGTVGYIDPEYFRLQILTTKSDVYSFGILLLELLSGLNAIHKNEIGVPRNVVDYMVPFIIQDEIHRALDPNVPPPTPFEIEAVAYVGYLAVDCVTLEGRDRPSMTEIVSSLERALAACLARPQLSRSSTESST</sequence>
<feature type="transmembrane region" description="Helical" evidence="24">
    <location>
        <begin position="614"/>
        <end position="634"/>
    </location>
</feature>
<dbReference type="Gramene" id="evm.model.01.3035">
    <property type="protein sequence ID" value="cds.evm.model.01.3035"/>
    <property type="gene ID" value="evm.TU.01.3035"/>
</dbReference>
<evidence type="ECO:0000256" key="12">
    <source>
        <dbReference type="ARBA" id="ARBA00022737"/>
    </source>
</evidence>
<evidence type="ECO:0000256" key="17">
    <source>
        <dbReference type="ARBA" id="ARBA00023136"/>
    </source>
</evidence>
<dbReference type="EC" id="2.7.11.1" evidence="3"/>
<dbReference type="GO" id="GO:0005886">
    <property type="term" value="C:plasma membrane"/>
    <property type="evidence" value="ECO:0007669"/>
    <property type="project" value="UniProtKB-SubCell"/>
</dbReference>
<accession>A0A803NNG3</accession>
<keyword evidence="16 24" id="KW-1133">Transmembrane helix</keyword>
<dbReference type="OMA" id="ISWSERI"/>
<dbReference type="InterPro" id="IPR032675">
    <property type="entry name" value="LRR_dom_sf"/>
</dbReference>
<keyword evidence="14" id="KW-0418">Kinase</keyword>
<keyword evidence="8" id="KW-0433">Leucine-rich repeat</keyword>
<dbReference type="InterPro" id="IPR009091">
    <property type="entry name" value="RCC1/BLIP-II"/>
</dbReference>
<dbReference type="GO" id="GO:1905393">
    <property type="term" value="P:plant organ formation"/>
    <property type="evidence" value="ECO:0007669"/>
    <property type="project" value="UniProtKB-ARBA"/>
</dbReference>
<keyword evidence="17 24" id="KW-0472">Membrane</keyword>
<feature type="binding site" evidence="22">
    <location>
        <position position="1442"/>
    </location>
    <ligand>
        <name>ATP</name>
        <dbReference type="ChEBI" id="CHEBI:30616"/>
    </ligand>
</feature>
<keyword evidence="11" id="KW-0732">Signal</keyword>
<feature type="binding site" evidence="22">
    <location>
        <position position="707"/>
    </location>
    <ligand>
        <name>ATP</name>
        <dbReference type="ChEBI" id="CHEBI:30616"/>
    </ligand>
</feature>
<keyword evidence="7" id="KW-0597">Phosphoprotein</keyword>
<dbReference type="GO" id="GO:0004674">
    <property type="term" value="F:protein serine/threonine kinase activity"/>
    <property type="evidence" value="ECO:0007669"/>
    <property type="project" value="UniProtKB-KW"/>
</dbReference>
<dbReference type="InterPro" id="IPR008271">
    <property type="entry name" value="Ser/Thr_kinase_AS"/>
</dbReference>
<evidence type="ECO:0000313" key="27">
    <source>
        <dbReference type="Proteomes" id="UP000596661"/>
    </source>
</evidence>
<dbReference type="GO" id="GO:0048367">
    <property type="term" value="P:shoot system development"/>
    <property type="evidence" value="ECO:0007669"/>
    <property type="project" value="UniProtKB-ARBA"/>
</dbReference>
<dbReference type="Pfam" id="PF00069">
    <property type="entry name" value="Pkinase"/>
    <property type="match status" value="1"/>
</dbReference>
<keyword evidence="13 22" id="KW-0547">Nucleotide-binding</keyword>
<feature type="transmembrane region" description="Helical" evidence="24">
    <location>
        <begin position="1310"/>
        <end position="1333"/>
    </location>
</feature>
<evidence type="ECO:0000256" key="11">
    <source>
        <dbReference type="ARBA" id="ARBA00022729"/>
    </source>
</evidence>
<dbReference type="FunFam" id="1.10.510.10:FF:000632">
    <property type="entry name" value="leucine-rich repeat receptor-like protein kinase TDR"/>
    <property type="match status" value="1"/>
</dbReference>
<dbReference type="FunFam" id="3.80.10.10:FF:000453">
    <property type="entry name" value="Leucine-rich receptor-like protein kinase family protein"/>
    <property type="match status" value="1"/>
</dbReference>
<keyword evidence="5" id="KW-1003">Cell membrane</keyword>
<evidence type="ECO:0000259" key="25">
    <source>
        <dbReference type="PROSITE" id="PS50011"/>
    </source>
</evidence>
<dbReference type="FunFam" id="3.80.10.10:FF:000215">
    <property type="entry name" value="Receptor-like protein kinase HSL1"/>
    <property type="match status" value="1"/>
</dbReference>
<dbReference type="InterPro" id="IPR051716">
    <property type="entry name" value="Plant_RL_S/T_kinase"/>
</dbReference>
<dbReference type="Pfam" id="PF00560">
    <property type="entry name" value="LRR_1"/>
    <property type="match status" value="3"/>
</dbReference>
<keyword evidence="9" id="KW-0808">Transferase</keyword>
<evidence type="ECO:0000256" key="21">
    <source>
        <dbReference type="ARBA" id="ARBA00048679"/>
    </source>
</evidence>
<evidence type="ECO:0000256" key="14">
    <source>
        <dbReference type="ARBA" id="ARBA00022777"/>
    </source>
</evidence>
<keyword evidence="27" id="KW-1185">Reference proteome</keyword>
<dbReference type="InterPro" id="IPR001245">
    <property type="entry name" value="Ser-Thr/Tyr_kinase_cat_dom"/>
</dbReference>
<dbReference type="Pfam" id="PF23598">
    <property type="entry name" value="LRR_14"/>
    <property type="match status" value="1"/>
</dbReference>
<dbReference type="Pfam" id="PF13540">
    <property type="entry name" value="RCC1_2"/>
    <property type="match status" value="2"/>
</dbReference>
<evidence type="ECO:0000256" key="4">
    <source>
        <dbReference type="ARBA" id="ARBA00022473"/>
    </source>
</evidence>